<dbReference type="EMBL" id="CAADFI010000017">
    <property type="protein sequence ID" value="VFJ91388.1"/>
    <property type="molecule type" value="Genomic_DNA"/>
</dbReference>
<dbReference type="EMBL" id="CAADFJ010000018">
    <property type="protein sequence ID" value="VFJ98042.1"/>
    <property type="molecule type" value="Genomic_DNA"/>
</dbReference>
<dbReference type="InterPro" id="IPR011990">
    <property type="entry name" value="TPR-like_helical_dom_sf"/>
</dbReference>
<organism evidence="1">
    <name type="scientific">Candidatus Kentrum eta</name>
    <dbReference type="NCBI Taxonomy" id="2126337"/>
    <lineage>
        <taxon>Bacteria</taxon>
        <taxon>Pseudomonadati</taxon>
        <taxon>Pseudomonadota</taxon>
        <taxon>Gammaproteobacteria</taxon>
        <taxon>Candidatus Kentrum</taxon>
    </lineage>
</organism>
<dbReference type="Pfam" id="PF13428">
    <property type="entry name" value="TPR_14"/>
    <property type="match status" value="1"/>
</dbReference>
<proteinExistence type="predicted"/>
<dbReference type="SUPFAM" id="SSF48452">
    <property type="entry name" value="TPR-like"/>
    <property type="match status" value="1"/>
</dbReference>
<dbReference type="AlphaFoldDB" id="A0A450UCK4"/>
<reference evidence="1" key="1">
    <citation type="submission" date="2019-02" db="EMBL/GenBank/DDBJ databases">
        <authorList>
            <person name="Gruber-Vodicka R. H."/>
            <person name="Seah K. B. B."/>
        </authorList>
    </citation>
    <scope>NUCLEOTIDE SEQUENCE</scope>
    <source>
        <strain evidence="3">BECK_SA2B12</strain>
        <strain evidence="1">BECK_SA2B15</strain>
        <strain evidence="2">BECK_SA2B20</strain>
    </source>
</reference>
<accession>A0A450UCK4</accession>
<evidence type="ECO:0000313" key="3">
    <source>
        <dbReference type="EMBL" id="VFJ98042.1"/>
    </source>
</evidence>
<sequence>MITGTLHPHLREYFQGSVIPPWLRDFHDGPETALHDLLRGAAPLGHLSGSEPDELLLNWLRGFGPESPYARMLDSALVHWIDRHWGEPLLPGAHGNATLTAQAWVWALDTLAASPAMGPGGSAPPREYPLFRAAALLRERVRHDRHFLDAMTEGRARDPQGRAWVAMAMHQRDRQLLEEWWRLVSLPPDQPWYRGQHGLTGLGRLPPKDPARAGGFNKELAEGLGRLGEALWRRAEEGWLPEDVAYEEFSSLAHLAMAGSAFSDRWRGYWRHLVRRRKDEGFVAWLPIPPSELQKSVRGTGQWSEPDPAWADRAKALARDMRQPARATLEQADKLLAEQRHYADLTGDTHFLVRTACHFSGGVRAANPEQALAWAKMARATDPWNAYSWTNEAAALVALGKDTQALARYSEAILRFPNDAVARTGREGVLRALQQQGRTAGIKQAFPTPGETTRFDDPIRTEIGQNTASLSENQEGQTTTGYLSVASTEEPYVVMNREEITLLTTDAYLLRGWARRGGEDDPLLGTGVHRENARRLLEKLSTQSDRDPLAAGESGMLSLATGDRQRALDLLRAAVKRFPGSPRVRYALARAEREEAIAAADSSAMTTRQWKKLVRLDRHLLPLEWLGPLLLAARLSHSDGELQKNLGRLAVWLSPKFTRAGDKDGSGLPFYTWWGSTVYAFLFGAATVQDPSDPPDMQEIRGRLQGNYRELVTKEEELVYRHARR</sequence>
<evidence type="ECO:0000313" key="1">
    <source>
        <dbReference type="EMBL" id="VFJ90033.1"/>
    </source>
</evidence>
<name>A0A450UCK4_9GAMM</name>
<dbReference type="Gene3D" id="1.25.40.10">
    <property type="entry name" value="Tetratricopeptide repeat domain"/>
    <property type="match status" value="2"/>
</dbReference>
<dbReference type="EMBL" id="CAADFG010000019">
    <property type="protein sequence ID" value="VFJ90033.1"/>
    <property type="molecule type" value="Genomic_DNA"/>
</dbReference>
<evidence type="ECO:0000313" key="2">
    <source>
        <dbReference type="EMBL" id="VFJ91388.1"/>
    </source>
</evidence>
<protein>
    <submittedName>
        <fullName evidence="1">Tetratricopeptide repeat</fullName>
    </submittedName>
</protein>
<gene>
    <name evidence="1" type="ORF">BECKH772A_GA0070896_100193</name>
    <name evidence="2" type="ORF">BECKH772B_GA0070898_100173</name>
    <name evidence="3" type="ORF">BECKH772C_GA0070978_100183</name>
</gene>